<feature type="compositionally biased region" description="Low complexity" evidence="1">
    <location>
        <begin position="519"/>
        <end position="542"/>
    </location>
</feature>
<dbReference type="AlphaFoldDB" id="A0A9P4LW50"/>
<reference evidence="2" key="1">
    <citation type="journal article" date="2020" name="Stud. Mycol.">
        <title>101 Dothideomycetes genomes: a test case for predicting lifestyles and emergence of pathogens.</title>
        <authorList>
            <person name="Haridas S."/>
            <person name="Albert R."/>
            <person name="Binder M."/>
            <person name="Bloem J."/>
            <person name="Labutti K."/>
            <person name="Salamov A."/>
            <person name="Andreopoulos B."/>
            <person name="Baker S."/>
            <person name="Barry K."/>
            <person name="Bills G."/>
            <person name="Bluhm B."/>
            <person name="Cannon C."/>
            <person name="Castanera R."/>
            <person name="Culley D."/>
            <person name="Daum C."/>
            <person name="Ezra D."/>
            <person name="Gonzalez J."/>
            <person name="Henrissat B."/>
            <person name="Kuo A."/>
            <person name="Liang C."/>
            <person name="Lipzen A."/>
            <person name="Lutzoni F."/>
            <person name="Magnuson J."/>
            <person name="Mondo S."/>
            <person name="Nolan M."/>
            <person name="Ohm R."/>
            <person name="Pangilinan J."/>
            <person name="Park H.-J."/>
            <person name="Ramirez L."/>
            <person name="Alfaro M."/>
            <person name="Sun H."/>
            <person name="Tritt A."/>
            <person name="Yoshinaga Y."/>
            <person name="Zwiers L.-H."/>
            <person name="Turgeon B."/>
            <person name="Goodwin S."/>
            <person name="Spatafora J."/>
            <person name="Crous P."/>
            <person name="Grigoriev I."/>
        </authorList>
    </citation>
    <scope>NUCLEOTIDE SEQUENCE</scope>
    <source>
        <strain evidence="2">CBS 121410</strain>
    </source>
</reference>
<protein>
    <submittedName>
        <fullName evidence="2">Uncharacterized protein</fullName>
    </submittedName>
</protein>
<evidence type="ECO:0000313" key="3">
    <source>
        <dbReference type="Proteomes" id="UP000799776"/>
    </source>
</evidence>
<feature type="compositionally biased region" description="Basic and acidic residues" evidence="1">
    <location>
        <begin position="509"/>
        <end position="518"/>
    </location>
</feature>
<feature type="region of interest" description="Disordered" evidence="1">
    <location>
        <begin position="86"/>
        <end position="129"/>
    </location>
</feature>
<evidence type="ECO:0000313" key="2">
    <source>
        <dbReference type="EMBL" id="KAF2088155.1"/>
    </source>
</evidence>
<feature type="region of interest" description="Disordered" evidence="1">
    <location>
        <begin position="336"/>
        <end position="358"/>
    </location>
</feature>
<accession>A0A9P4LW50</accession>
<feature type="region of interest" description="Disordered" evidence="1">
    <location>
        <begin position="479"/>
        <end position="498"/>
    </location>
</feature>
<sequence length="672" mass="72654">MATNANIESISPAGIKLRTQAHVSLSTPFVPTQSTAAVMYRIHRFPVAPAAQALFKVDMRPTPKSASQYGKIPWYKRLAFFFGPRKSSTNTPKSYDDNNHNKAGSKKEEVGNDHEDTGAAPISSAEHNDGTNTLAAATQADHDLPKPQNPSADTALDSASSRTSSADTGSSIAHFDDDLAEPRVTLTLDSTADVVDAMTGKPSDPRFAKLSPDVQVDEDELEMLITDELAPELPTTPTDVVNADNDDSSSTDEPSFPSSDDGKGRSHKSSTDFMAEEYDSIELLVGPVSDHGGNTIHNTPTKTEEVESAKASNMGIETCNIPRGSTMTLPQRATKKSPDATYHSLVPNNPPGWTGPSMSAEDFIFGRGNRRSRRRRLQALQPNPYDTTGTRATWAAAIAKLRKRPVASSPTPESKDKVAVQNVAEAAVEPKSVVELESLASHEDLDDAQAAAAKDAASAVSASELQAILPHDVEVATAEVSAGADQHPPPVSAEVHDDHQTELADFNDENYHADRESNSKSTSTSESTSNSDAVSVSTSNSDPTTTSEPAEQDDLDTADRPKVIDWDTLLLKATSGTPVHWSMWVLAYVSKHEHPDRLKLATNALAGLISHDEMFMKLRGTNTYAYRHCLPTDIVELDGRKEPWDVSTFPDDDENTVATRPYYISWLLQGRL</sequence>
<dbReference type="EMBL" id="ML978717">
    <property type="protein sequence ID" value="KAF2088155.1"/>
    <property type="molecule type" value="Genomic_DNA"/>
</dbReference>
<feature type="compositionally biased region" description="Low complexity" evidence="1">
    <location>
        <begin position="151"/>
        <end position="171"/>
    </location>
</feature>
<evidence type="ECO:0000256" key="1">
    <source>
        <dbReference type="SAM" id="MobiDB-lite"/>
    </source>
</evidence>
<keyword evidence="3" id="KW-1185">Reference proteome</keyword>
<dbReference type="Proteomes" id="UP000799776">
    <property type="component" value="Unassembled WGS sequence"/>
</dbReference>
<proteinExistence type="predicted"/>
<comment type="caution">
    <text evidence="2">The sequence shown here is derived from an EMBL/GenBank/DDBJ whole genome shotgun (WGS) entry which is preliminary data.</text>
</comment>
<feature type="region of interest" description="Disordered" evidence="1">
    <location>
        <begin position="506"/>
        <end position="559"/>
    </location>
</feature>
<name>A0A9P4LW50_9PEZI</name>
<feature type="region of interest" description="Disordered" evidence="1">
    <location>
        <begin position="141"/>
        <end position="174"/>
    </location>
</feature>
<organism evidence="2 3">
    <name type="scientific">Saccharata proteae CBS 121410</name>
    <dbReference type="NCBI Taxonomy" id="1314787"/>
    <lineage>
        <taxon>Eukaryota</taxon>
        <taxon>Fungi</taxon>
        <taxon>Dikarya</taxon>
        <taxon>Ascomycota</taxon>
        <taxon>Pezizomycotina</taxon>
        <taxon>Dothideomycetes</taxon>
        <taxon>Dothideomycetes incertae sedis</taxon>
        <taxon>Botryosphaeriales</taxon>
        <taxon>Saccharataceae</taxon>
        <taxon>Saccharata</taxon>
    </lineage>
</organism>
<feature type="compositionally biased region" description="Basic and acidic residues" evidence="1">
    <location>
        <begin position="94"/>
        <end position="117"/>
    </location>
</feature>
<gene>
    <name evidence="2" type="ORF">K490DRAFT_64827</name>
</gene>
<feature type="region of interest" description="Disordered" evidence="1">
    <location>
        <begin position="227"/>
        <end position="271"/>
    </location>
</feature>